<dbReference type="Proteomes" id="UP000611500">
    <property type="component" value="Unassembled WGS sequence"/>
</dbReference>
<comment type="caution">
    <text evidence="1">The sequence shown here is derived from an EMBL/GenBank/DDBJ whole genome shotgun (WGS) entry which is preliminary data.</text>
</comment>
<organism evidence="1 2">
    <name type="scientific">Pseudodonghicola xiamenensis</name>
    <dbReference type="NCBI Taxonomy" id="337702"/>
    <lineage>
        <taxon>Bacteria</taxon>
        <taxon>Pseudomonadati</taxon>
        <taxon>Pseudomonadota</taxon>
        <taxon>Alphaproteobacteria</taxon>
        <taxon>Rhodobacterales</taxon>
        <taxon>Paracoccaceae</taxon>
        <taxon>Pseudodonghicola</taxon>
    </lineage>
</organism>
<evidence type="ECO:0000313" key="1">
    <source>
        <dbReference type="EMBL" id="GHG79497.1"/>
    </source>
</evidence>
<proteinExistence type="predicted"/>
<keyword evidence="2" id="KW-1185">Reference proteome</keyword>
<reference evidence="1" key="1">
    <citation type="journal article" date="2014" name="Int. J. Syst. Evol. Microbiol.">
        <title>Complete genome sequence of Corynebacterium casei LMG S-19264T (=DSM 44701T), isolated from a smear-ripened cheese.</title>
        <authorList>
            <consortium name="US DOE Joint Genome Institute (JGI-PGF)"/>
            <person name="Walter F."/>
            <person name="Albersmeier A."/>
            <person name="Kalinowski J."/>
            <person name="Ruckert C."/>
        </authorList>
    </citation>
    <scope>NUCLEOTIDE SEQUENCE</scope>
    <source>
        <strain evidence="1">CGMCC 1.7081</strain>
    </source>
</reference>
<reference evidence="1" key="2">
    <citation type="submission" date="2020-09" db="EMBL/GenBank/DDBJ databases">
        <authorList>
            <person name="Sun Q."/>
            <person name="Zhou Y."/>
        </authorList>
    </citation>
    <scope>NUCLEOTIDE SEQUENCE</scope>
    <source>
        <strain evidence="1">CGMCC 1.7081</strain>
    </source>
</reference>
<name>A0A8J3H2T7_9RHOB</name>
<gene>
    <name evidence="1" type="ORF">GCM10010961_01600</name>
</gene>
<dbReference type="AlphaFoldDB" id="A0A8J3H2T7"/>
<accession>A0A8J3H2T7</accession>
<dbReference type="EMBL" id="BNAP01000001">
    <property type="protein sequence ID" value="GHG79497.1"/>
    <property type="molecule type" value="Genomic_DNA"/>
</dbReference>
<sequence length="64" mass="6624">MSGCSVSGVAGVRLVISFISVPFACLLRLCTPVVRGVVWGSVFVTVSAINPYVEIPGGKPVDCL</sequence>
<evidence type="ECO:0000313" key="2">
    <source>
        <dbReference type="Proteomes" id="UP000611500"/>
    </source>
</evidence>
<protein>
    <submittedName>
        <fullName evidence="1">Uncharacterized protein</fullName>
    </submittedName>
</protein>